<dbReference type="Pfam" id="PF02653">
    <property type="entry name" value="BPD_transp_2"/>
    <property type="match status" value="1"/>
</dbReference>
<dbReference type="CDD" id="cd06580">
    <property type="entry name" value="TM_PBP1_transp_TpRbsC_like"/>
    <property type="match status" value="1"/>
</dbReference>
<proteinExistence type="predicted"/>
<keyword evidence="4 6" id="KW-1133">Transmembrane helix</keyword>
<dbReference type="GO" id="GO:0022857">
    <property type="term" value="F:transmembrane transporter activity"/>
    <property type="evidence" value="ECO:0007669"/>
    <property type="project" value="InterPro"/>
</dbReference>
<evidence type="ECO:0000256" key="4">
    <source>
        <dbReference type="ARBA" id="ARBA00022989"/>
    </source>
</evidence>
<feature type="transmembrane region" description="Helical" evidence="6">
    <location>
        <begin position="191"/>
        <end position="210"/>
    </location>
</feature>
<dbReference type="InterPro" id="IPR001851">
    <property type="entry name" value="ABC_transp_permease"/>
</dbReference>
<feature type="transmembrane region" description="Helical" evidence="6">
    <location>
        <begin position="9"/>
        <end position="32"/>
    </location>
</feature>
<dbReference type="AlphaFoldDB" id="A0A1N6SX60"/>
<evidence type="ECO:0000256" key="6">
    <source>
        <dbReference type="SAM" id="Phobius"/>
    </source>
</evidence>
<gene>
    <name evidence="7" type="ORF">SAMN05920897_10937</name>
</gene>
<sequence>MRFRLNRELVVGLVTVLLGLVAGAILMTLTGNNPFQGFRYLFRGSLMNVERFGNTLAIATPLILTGLSVAFAFRTGLFNIGSPGQVLMGGLLATILGLTLGLPKVILLPVMTVAAITGGALWGFVPGYLKARFNVHEVVACIMMNWIAYWITYYTIRIHFSSAGLATESRRLGAMASLRVTWLTELFQGSYVNLGIFLALAAVALVAVILNNTVWGYQFKAVGFNRYAAENAGIAVQRNIATSMMISGALSGLAGLSFYAGYAVNMEIGIMPNIGWDGIAVALLGAASPVGVVGAALFFGILQSGKGFMGAMTDIPPEVGDTIIASIIYFAATSVLIRRFLAHRRFQVLFSRGEDNSDV</sequence>
<name>A0A1N6SX60_9SPIO</name>
<dbReference type="RefSeq" id="WP_076488754.1">
    <property type="nucleotide sequence ID" value="NZ_FTMS01000009.1"/>
</dbReference>
<keyword evidence="3 6" id="KW-0812">Transmembrane</keyword>
<feature type="transmembrane region" description="Helical" evidence="6">
    <location>
        <begin position="137"/>
        <end position="156"/>
    </location>
</feature>
<evidence type="ECO:0000256" key="1">
    <source>
        <dbReference type="ARBA" id="ARBA00004651"/>
    </source>
</evidence>
<accession>A0A1N6SX60</accession>
<reference evidence="7 8" key="1">
    <citation type="submission" date="2017-01" db="EMBL/GenBank/DDBJ databases">
        <authorList>
            <person name="Mah S.A."/>
            <person name="Swanson W.J."/>
            <person name="Moy G.W."/>
            <person name="Vacquier V.D."/>
        </authorList>
    </citation>
    <scope>NUCLEOTIDE SEQUENCE [LARGE SCALE GENOMIC DNA]</scope>
    <source>
        <strain evidence="7 8">ASpG1</strain>
    </source>
</reference>
<dbReference type="PANTHER" id="PTHR47089">
    <property type="entry name" value="ABC TRANSPORTER, PERMEASE PROTEIN"/>
    <property type="match status" value="1"/>
</dbReference>
<feature type="transmembrane region" description="Helical" evidence="6">
    <location>
        <begin position="106"/>
        <end position="125"/>
    </location>
</feature>
<dbReference type="EMBL" id="FTMS01000009">
    <property type="protein sequence ID" value="SIQ45745.1"/>
    <property type="molecule type" value="Genomic_DNA"/>
</dbReference>
<evidence type="ECO:0000256" key="5">
    <source>
        <dbReference type="ARBA" id="ARBA00023136"/>
    </source>
</evidence>
<dbReference type="GO" id="GO:0005886">
    <property type="term" value="C:plasma membrane"/>
    <property type="evidence" value="ECO:0007669"/>
    <property type="project" value="UniProtKB-SubCell"/>
</dbReference>
<feature type="transmembrane region" description="Helical" evidence="6">
    <location>
        <begin position="279"/>
        <end position="302"/>
    </location>
</feature>
<feature type="transmembrane region" description="Helical" evidence="6">
    <location>
        <begin position="80"/>
        <end position="100"/>
    </location>
</feature>
<dbReference type="STRING" id="159291.SAMN05920897_10937"/>
<protein>
    <submittedName>
        <fullName evidence="7">Nucleoside ABC transporter membrane protein</fullName>
    </submittedName>
</protein>
<keyword evidence="5 6" id="KW-0472">Membrane</keyword>
<dbReference type="OrthoDB" id="45037at2"/>
<keyword evidence="2" id="KW-1003">Cell membrane</keyword>
<dbReference type="Proteomes" id="UP000186400">
    <property type="component" value="Unassembled WGS sequence"/>
</dbReference>
<feature type="transmembrane region" description="Helical" evidence="6">
    <location>
        <begin position="52"/>
        <end position="73"/>
    </location>
</feature>
<organism evidence="7 8">
    <name type="scientific">Alkalispirochaeta americana</name>
    <dbReference type="NCBI Taxonomy" id="159291"/>
    <lineage>
        <taxon>Bacteria</taxon>
        <taxon>Pseudomonadati</taxon>
        <taxon>Spirochaetota</taxon>
        <taxon>Spirochaetia</taxon>
        <taxon>Spirochaetales</taxon>
        <taxon>Spirochaetaceae</taxon>
        <taxon>Alkalispirochaeta</taxon>
    </lineage>
</organism>
<keyword evidence="8" id="KW-1185">Reference proteome</keyword>
<evidence type="ECO:0000313" key="7">
    <source>
        <dbReference type="EMBL" id="SIQ45745.1"/>
    </source>
</evidence>
<feature type="transmembrane region" description="Helical" evidence="6">
    <location>
        <begin position="322"/>
        <end position="341"/>
    </location>
</feature>
<comment type="subcellular location">
    <subcellularLocation>
        <location evidence="1">Cell membrane</location>
        <topology evidence="1">Multi-pass membrane protein</topology>
    </subcellularLocation>
</comment>
<evidence type="ECO:0000256" key="3">
    <source>
        <dbReference type="ARBA" id="ARBA00022692"/>
    </source>
</evidence>
<evidence type="ECO:0000256" key="2">
    <source>
        <dbReference type="ARBA" id="ARBA00022475"/>
    </source>
</evidence>
<dbReference type="PANTHER" id="PTHR47089:SF1">
    <property type="entry name" value="GUANOSINE ABC TRANSPORTER PERMEASE PROTEIN NUPP"/>
    <property type="match status" value="1"/>
</dbReference>
<evidence type="ECO:0000313" key="8">
    <source>
        <dbReference type="Proteomes" id="UP000186400"/>
    </source>
</evidence>